<sequence length="222" mass="24720">MTAKSSHKSPNGSKDHGMGGASSVELIPPRKPYSSSPVHRKFIQPAVMSEGAAATTEVMHPKSFRPSLWPLQPGASSKELHETICRAKSTFVSVMWRGLCEWIKEFSVDSTDSFMKLEESISLTLTEIQRENIIDISTLEDPVEAFFKTYTEYDALRSSKMSKELHQDSLSNAQQRLDDVKLEYGKANESAERLQVALASVETQLAALTSKKNKITVLLNKQ</sequence>
<name>A0A1U7YBB6_NICSY</name>
<dbReference type="KEGG" id="nsy:104247159"/>
<dbReference type="RefSeq" id="XP_009801418.1">
    <property type="nucleotide sequence ID" value="XM_009803116.1"/>
</dbReference>
<evidence type="ECO:0000256" key="2">
    <source>
        <dbReference type="SAM" id="MobiDB-lite"/>
    </source>
</evidence>
<dbReference type="OrthoDB" id="1744413at2759"/>
<dbReference type="AlphaFoldDB" id="A0A1U7YBB6"/>
<evidence type="ECO:0000313" key="3">
    <source>
        <dbReference type="Proteomes" id="UP000189701"/>
    </source>
</evidence>
<evidence type="ECO:0000313" key="5">
    <source>
        <dbReference type="RefSeq" id="XP_009801418.1"/>
    </source>
</evidence>
<evidence type="ECO:0000256" key="1">
    <source>
        <dbReference type="SAM" id="Coils"/>
    </source>
</evidence>
<keyword evidence="3" id="KW-1185">Reference proteome</keyword>
<feature type="coiled-coil region" evidence="1">
    <location>
        <begin position="163"/>
        <end position="211"/>
    </location>
</feature>
<accession>A0A1U7YBB6</accession>
<dbReference type="GeneID" id="104247159"/>
<reference evidence="3" key="1">
    <citation type="journal article" date="2013" name="Genome Biol.">
        <title>Reference genomes and transcriptomes of Nicotiana sylvestris and Nicotiana tomentosiformis.</title>
        <authorList>
            <person name="Sierro N."/>
            <person name="Battey J.N."/>
            <person name="Ouadi S."/>
            <person name="Bovet L."/>
            <person name="Goepfert S."/>
            <person name="Bakaher N."/>
            <person name="Peitsch M.C."/>
            <person name="Ivanov N.V."/>
        </authorList>
    </citation>
    <scope>NUCLEOTIDE SEQUENCE [LARGE SCALE GENOMIC DNA]</scope>
</reference>
<proteinExistence type="predicted"/>
<keyword evidence="1" id="KW-0175">Coiled coil</keyword>
<evidence type="ECO:0000313" key="4">
    <source>
        <dbReference type="RefSeq" id="XP_009801417.1"/>
    </source>
</evidence>
<dbReference type="RefSeq" id="XP_009801417.1">
    <property type="nucleotide sequence ID" value="XM_009803115.1"/>
</dbReference>
<gene>
    <name evidence="4 5" type="primary">LOC104247159</name>
</gene>
<organism evidence="3 4">
    <name type="scientific">Nicotiana sylvestris</name>
    <name type="common">Wood tobacco</name>
    <name type="synonym">South American tobacco</name>
    <dbReference type="NCBI Taxonomy" id="4096"/>
    <lineage>
        <taxon>Eukaryota</taxon>
        <taxon>Viridiplantae</taxon>
        <taxon>Streptophyta</taxon>
        <taxon>Embryophyta</taxon>
        <taxon>Tracheophyta</taxon>
        <taxon>Spermatophyta</taxon>
        <taxon>Magnoliopsida</taxon>
        <taxon>eudicotyledons</taxon>
        <taxon>Gunneridae</taxon>
        <taxon>Pentapetalae</taxon>
        <taxon>asterids</taxon>
        <taxon>lamiids</taxon>
        <taxon>Solanales</taxon>
        <taxon>Solanaceae</taxon>
        <taxon>Nicotianoideae</taxon>
        <taxon>Nicotianeae</taxon>
        <taxon>Nicotiana</taxon>
    </lineage>
</organism>
<feature type="region of interest" description="Disordered" evidence="2">
    <location>
        <begin position="1"/>
        <end position="36"/>
    </location>
</feature>
<dbReference type="Proteomes" id="UP000189701">
    <property type="component" value="Unplaced"/>
</dbReference>
<protein>
    <submittedName>
        <fullName evidence="4 5">Uncharacterized protein LOC104247159</fullName>
    </submittedName>
</protein>
<reference evidence="4 5" key="2">
    <citation type="submission" date="2025-04" db="UniProtKB">
        <authorList>
            <consortium name="RefSeq"/>
        </authorList>
    </citation>
    <scope>IDENTIFICATION</scope>
    <source>
        <tissue evidence="4 5">Leaf</tissue>
    </source>
</reference>